<gene>
    <name evidence="8" type="ORF">KSP40_PGU019158</name>
</gene>
<evidence type="ECO:0000256" key="6">
    <source>
        <dbReference type="RuleBase" id="RU366043"/>
    </source>
</evidence>
<protein>
    <recommendedName>
        <fullName evidence="6">Methyltransferase</fullName>
        <ecNumber evidence="6">2.1.1.-</ecNumber>
    </recommendedName>
</protein>
<dbReference type="InterPro" id="IPR004159">
    <property type="entry name" value="Put_SAM_MeTrfase"/>
</dbReference>
<keyword evidence="4 6" id="KW-0735">Signal-anchor</keyword>
<dbReference type="Gene3D" id="3.40.50.150">
    <property type="entry name" value="Vaccinia Virus protein VP39"/>
    <property type="match status" value="1"/>
</dbReference>
<reference evidence="8 9" key="1">
    <citation type="journal article" date="2022" name="Nat. Plants">
        <title>Genomes of leafy and leafless Platanthera orchids illuminate the evolution of mycoheterotrophy.</title>
        <authorList>
            <person name="Li M.H."/>
            <person name="Liu K.W."/>
            <person name="Li Z."/>
            <person name="Lu H.C."/>
            <person name="Ye Q.L."/>
            <person name="Zhang D."/>
            <person name="Wang J.Y."/>
            <person name="Li Y.F."/>
            <person name="Zhong Z.M."/>
            <person name="Liu X."/>
            <person name="Yu X."/>
            <person name="Liu D.K."/>
            <person name="Tu X.D."/>
            <person name="Liu B."/>
            <person name="Hao Y."/>
            <person name="Liao X.Y."/>
            <person name="Jiang Y.T."/>
            <person name="Sun W.H."/>
            <person name="Chen J."/>
            <person name="Chen Y.Q."/>
            <person name="Ai Y."/>
            <person name="Zhai J.W."/>
            <person name="Wu S.S."/>
            <person name="Zhou Z."/>
            <person name="Hsiao Y.Y."/>
            <person name="Wu W.L."/>
            <person name="Chen Y.Y."/>
            <person name="Lin Y.F."/>
            <person name="Hsu J.L."/>
            <person name="Li C.Y."/>
            <person name="Wang Z.W."/>
            <person name="Zhao X."/>
            <person name="Zhong W.Y."/>
            <person name="Ma X.K."/>
            <person name="Ma L."/>
            <person name="Huang J."/>
            <person name="Chen G.Z."/>
            <person name="Huang M.Z."/>
            <person name="Huang L."/>
            <person name="Peng D.H."/>
            <person name="Luo Y.B."/>
            <person name="Zou S.Q."/>
            <person name="Chen S.P."/>
            <person name="Lan S."/>
            <person name="Tsai W.C."/>
            <person name="Van de Peer Y."/>
            <person name="Liu Z.J."/>
        </authorList>
    </citation>
    <scope>NUCLEOTIDE SEQUENCE [LARGE SCALE GENOMIC DNA]</scope>
    <source>
        <strain evidence="8">Lor288</strain>
    </source>
</reference>
<evidence type="ECO:0000256" key="5">
    <source>
        <dbReference type="ARBA" id="ARBA00037847"/>
    </source>
</evidence>
<feature type="transmembrane region" description="Helical" evidence="6">
    <location>
        <begin position="16"/>
        <end position="35"/>
    </location>
</feature>
<evidence type="ECO:0000256" key="4">
    <source>
        <dbReference type="ARBA" id="ARBA00022968"/>
    </source>
</evidence>
<evidence type="ECO:0000313" key="8">
    <source>
        <dbReference type="EMBL" id="KAK8940365.1"/>
    </source>
</evidence>
<evidence type="ECO:0000256" key="3">
    <source>
        <dbReference type="ARBA" id="ARBA00022603"/>
    </source>
</evidence>
<keyword evidence="6" id="KW-0812">Transmembrane</keyword>
<name>A0ABR2LH65_9ASPA</name>
<sequence length="634" mass="70821">MARPRISSLLPGPSKAYLAMASLVSLSFILFYLFGIHHLSFSPIPPSTPPSLPQGPISSSAAGDTATAPAAGATATAPASGASLEVLPRHTNSISPLSPPPLPSIPFCPKNFTHHCPCQDTSRDRLFSTRHFSHRERHCPTPADRLPPCRIPRPSGYRPPIPWPESRRSVWIANVPFKNLTVSKADQNWVIVEGDRFVFPGGGTSFPRGVESYVAKISKVVPLTTGEVRTVLDIGCGVASFGNHLLDYNVLTMSVAPRDVHEAQVQFALERGLSAMLGVLSLYRLPYPSRSFDMAHCARCLLKWAGRGGLYLMEIDRVLRPGGYWVLSGPPINWKNMYKGWKRTPENLEEEQNKLEELAKRLCWKKIAEKAPIAVWRKPTNHVHCATKLKKFNSPRFCERTDPDTAWYYKLQDCLTPLPKVEGIRDTAGGLLSKWPKRLNEVPLRIKSSSVKGLTAEIFNNDNLIWNQRVSNYGSYINFGMAGKHRNILDMNAGLGGFAAALAMYPVWVMNVIPENSLINTLGIIYERGLIGTYMNWCEAFSTYPRTYDLIHAHGIFSMYLGKCELIDILLEMDRIIRPGGTAIIRDRANIIPKVEDEAERLGWHCRMVRSENDTSHHEKLLIAEITIGKMAYD</sequence>
<dbReference type="EC" id="2.1.1.-" evidence="6"/>
<organism evidence="8 9">
    <name type="scientific">Platanthera guangdongensis</name>
    <dbReference type="NCBI Taxonomy" id="2320717"/>
    <lineage>
        <taxon>Eukaryota</taxon>
        <taxon>Viridiplantae</taxon>
        <taxon>Streptophyta</taxon>
        <taxon>Embryophyta</taxon>
        <taxon>Tracheophyta</taxon>
        <taxon>Spermatophyta</taxon>
        <taxon>Magnoliopsida</taxon>
        <taxon>Liliopsida</taxon>
        <taxon>Asparagales</taxon>
        <taxon>Orchidaceae</taxon>
        <taxon>Orchidoideae</taxon>
        <taxon>Orchideae</taxon>
        <taxon>Orchidinae</taxon>
        <taxon>Platanthera</taxon>
    </lineage>
</organism>
<dbReference type="GO" id="GO:0032259">
    <property type="term" value="P:methylation"/>
    <property type="evidence" value="ECO:0007669"/>
    <property type="project" value="UniProtKB-KW"/>
</dbReference>
<dbReference type="Proteomes" id="UP001412067">
    <property type="component" value="Unassembled WGS sequence"/>
</dbReference>
<dbReference type="PANTHER" id="PTHR10108:SF968">
    <property type="entry name" value="METHYLTRANSFERASE PMT19-RELATED"/>
    <property type="match status" value="1"/>
</dbReference>
<comment type="caution">
    <text evidence="8">The sequence shown here is derived from an EMBL/GenBank/DDBJ whole genome shotgun (WGS) entry which is preliminary data.</text>
</comment>
<keyword evidence="9" id="KW-1185">Reference proteome</keyword>
<keyword evidence="6" id="KW-0325">Glycoprotein</keyword>
<dbReference type="CDD" id="cd02440">
    <property type="entry name" value="AdoMet_MTases"/>
    <property type="match status" value="1"/>
</dbReference>
<keyword evidence="6" id="KW-0808">Transferase</keyword>
<keyword evidence="6" id="KW-1133">Transmembrane helix</keyword>
<evidence type="ECO:0000256" key="7">
    <source>
        <dbReference type="SAM" id="MobiDB-lite"/>
    </source>
</evidence>
<evidence type="ECO:0000256" key="1">
    <source>
        <dbReference type="ARBA" id="ARBA00004606"/>
    </source>
</evidence>
<dbReference type="EMBL" id="JBBWWR010000020">
    <property type="protein sequence ID" value="KAK8940365.1"/>
    <property type="molecule type" value="Genomic_DNA"/>
</dbReference>
<feature type="compositionally biased region" description="Low complexity" evidence="7">
    <location>
        <begin position="54"/>
        <end position="75"/>
    </location>
</feature>
<comment type="similarity">
    <text evidence="2 6">Belongs to the methyltransferase superfamily.</text>
</comment>
<feature type="region of interest" description="Disordered" evidence="7">
    <location>
        <begin position="47"/>
        <end position="75"/>
    </location>
</feature>
<dbReference type="PANTHER" id="PTHR10108">
    <property type="entry name" value="SAM-DEPENDENT METHYLTRANSFERASE"/>
    <property type="match status" value="1"/>
</dbReference>
<keyword evidence="6" id="KW-0472">Membrane</keyword>
<evidence type="ECO:0000313" key="9">
    <source>
        <dbReference type="Proteomes" id="UP001412067"/>
    </source>
</evidence>
<proteinExistence type="inferred from homology"/>
<accession>A0ABR2LH65</accession>
<dbReference type="SUPFAM" id="SSF53335">
    <property type="entry name" value="S-adenosyl-L-methionine-dependent methyltransferases"/>
    <property type="match status" value="2"/>
</dbReference>
<comment type="subcellular location">
    <subcellularLocation>
        <location evidence="5">Endomembrane system</location>
        <topology evidence="5">Single-pass membrane protein</topology>
    </subcellularLocation>
    <subcellularLocation>
        <location evidence="1 6">Membrane</location>
        <topology evidence="1 6">Single-pass type II membrane protein</topology>
    </subcellularLocation>
</comment>
<dbReference type="InterPro" id="IPR029063">
    <property type="entry name" value="SAM-dependent_MTases_sf"/>
</dbReference>
<dbReference type="GO" id="GO:0008168">
    <property type="term" value="F:methyltransferase activity"/>
    <property type="evidence" value="ECO:0007669"/>
    <property type="project" value="UniProtKB-KW"/>
</dbReference>
<evidence type="ECO:0000256" key="2">
    <source>
        <dbReference type="ARBA" id="ARBA00008361"/>
    </source>
</evidence>
<keyword evidence="3 6" id="KW-0489">Methyltransferase</keyword>
<dbReference type="Pfam" id="PF03141">
    <property type="entry name" value="Methyltransf_29"/>
    <property type="match status" value="1"/>
</dbReference>